<feature type="compositionally biased region" description="Low complexity" evidence="1">
    <location>
        <begin position="396"/>
        <end position="419"/>
    </location>
</feature>
<feature type="compositionally biased region" description="Basic residues" evidence="1">
    <location>
        <begin position="63"/>
        <end position="82"/>
    </location>
</feature>
<feature type="compositionally biased region" description="Polar residues" evidence="1">
    <location>
        <begin position="421"/>
        <end position="431"/>
    </location>
</feature>
<dbReference type="Proteomes" id="UP000557566">
    <property type="component" value="Unassembled WGS sequence"/>
</dbReference>
<feature type="region of interest" description="Disordered" evidence="1">
    <location>
        <begin position="1"/>
        <end position="34"/>
    </location>
</feature>
<keyword evidence="3" id="KW-1185">Reference proteome</keyword>
<proteinExistence type="predicted"/>
<feature type="compositionally biased region" description="Polar residues" evidence="1">
    <location>
        <begin position="659"/>
        <end position="668"/>
    </location>
</feature>
<feature type="region of interest" description="Disordered" evidence="1">
    <location>
        <begin position="47"/>
        <end position="168"/>
    </location>
</feature>
<comment type="caution">
    <text evidence="2">The sequence shown here is derived from an EMBL/GenBank/DDBJ whole genome shotgun (WGS) entry which is preliminary data.</text>
</comment>
<protein>
    <recommendedName>
        <fullName evidence="4">CRIB domain-containing protein</fullName>
    </recommendedName>
</protein>
<feature type="compositionally biased region" description="Basic residues" evidence="1">
    <location>
        <begin position="140"/>
        <end position="153"/>
    </location>
</feature>
<feature type="region of interest" description="Disordered" evidence="1">
    <location>
        <begin position="534"/>
        <end position="555"/>
    </location>
</feature>
<feature type="compositionally biased region" description="Low complexity" evidence="1">
    <location>
        <begin position="689"/>
        <end position="700"/>
    </location>
</feature>
<dbReference type="EMBL" id="JAAVMX010000007">
    <property type="protein sequence ID" value="KAF4506387.1"/>
    <property type="molecule type" value="Genomic_DNA"/>
</dbReference>
<feature type="compositionally biased region" description="Polar residues" evidence="1">
    <location>
        <begin position="676"/>
        <end position="688"/>
    </location>
</feature>
<feature type="region of interest" description="Disordered" evidence="1">
    <location>
        <begin position="368"/>
        <end position="431"/>
    </location>
</feature>
<feature type="compositionally biased region" description="Low complexity" evidence="1">
    <location>
        <begin position="113"/>
        <end position="125"/>
    </location>
</feature>
<dbReference type="OrthoDB" id="5237293at2759"/>
<feature type="region of interest" description="Disordered" evidence="1">
    <location>
        <begin position="659"/>
        <end position="700"/>
    </location>
</feature>
<evidence type="ECO:0000313" key="3">
    <source>
        <dbReference type="Proteomes" id="UP000557566"/>
    </source>
</evidence>
<sequence length="807" mass="87478">MALYSGALHRKSAKESPHASHPSATSLPCHQPPIPVLERLSSASVAQSVAPALDGPPSPKSVRPWKKQMKHMSRLHRQRGHRAASSESSSLTSMTGADRPPWEVAMDNLSLVRRSSTRSTESSTPSRHRPESTRTLGKILFHRSPKSKQKRRSRDSSGSSVYSADVTVDNCPPGPKEFLLPTIFSRRILQRDDAASKKVQISGPFNFQHVAHKRREDHAARVEPDGDTQDMSFRRAHDDPASLPAFRTSVEMGGSSFSSFPSHFMGGRHDNTNGALIPLPGLVPRHTGPGASIPRPAKLSLPQRWLQTSLPRSPTASPTSQSFPSVPLPFLPSRWSGRQKLPGPVACRGGERPQTSDGFAQPQVFDSVHPSAHQSHSTALCEKELPQVPEEEEELSGPLRRSRLSVVSTSSSLRGSHSVPTLRSMTGSQRRTSATSETLGHLYIAAVQCVVSVATGNKEGLEAAPSRERWEDDIDYCYDHEAEADCNYQWDRSSFEIARGFDTPPAPTAFMEEDLVEEKSRGSAQISPASQCFPALSPSSQASTETGHGAVTPTSNSIVTNVSSFRVEAKGFQRLGLENSRRGSGASFKEPQVVPLSPSLFIPSEFQQQLLLRETEFLQERSEAQGLKGPYHHFAYGEDAALHMSDQLVSCYQRSSLSTTTESTVGSDSTEKRHMSTASSGTTLTQHTASSASLSKMSGSTAPPFAPNMTARMPTDLELGSEGPIPRDVVPELTPLCLRAGPRKSGHKSHASASLVSDDVAPLKSPDFLKSRRQRARTASLSIKAPPPAGQYALFPRAYVKASGGQI</sequence>
<feature type="compositionally biased region" description="Polar residues" evidence="1">
    <location>
        <begin position="537"/>
        <end position="555"/>
    </location>
</feature>
<reference evidence="2 3" key="1">
    <citation type="journal article" date="2020" name="Genome Biol. Evol.">
        <title>A new high-quality draft genome assembly of the Chinese cordyceps Ophiocordyceps sinensis.</title>
        <authorList>
            <person name="Shu R."/>
            <person name="Zhang J."/>
            <person name="Meng Q."/>
            <person name="Zhang H."/>
            <person name="Zhou G."/>
            <person name="Li M."/>
            <person name="Wu P."/>
            <person name="Zhao Y."/>
            <person name="Chen C."/>
            <person name="Qin Q."/>
        </authorList>
    </citation>
    <scope>NUCLEOTIDE SEQUENCE [LARGE SCALE GENOMIC DNA]</scope>
    <source>
        <strain evidence="2 3">IOZ07</strain>
    </source>
</reference>
<name>A0A8H4LWV8_9HYPO</name>
<dbReference type="AlphaFoldDB" id="A0A8H4LWV8"/>
<organism evidence="2 3">
    <name type="scientific">Ophiocordyceps sinensis</name>
    <dbReference type="NCBI Taxonomy" id="72228"/>
    <lineage>
        <taxon>Eukaryota</taxon>
        <taxon>Fungi</taxon>
        <taxon>Dikarya</taxon>
        <taxon>Ascomycota</taxon>
        <taxon>Pezizomycotina</taxon>
        <taxon>Sordariomycetes</taxon>
        <taxon>Hypocreomycetidae</taxon>
        <taxon>Hypocreales</taxon>
        <taxon>Ophiocordycipitaceae</taxon>
        <taxon>Ophiocordyceps</taxon>
    </lineage>
</organism>
<accession>A0A8H4LWV8</accession>
<gene>
    <name evidence="2" type="ORF">G6O67_006477</name>
</gene>
<evidence type="ECO:0008006" key="4">
    <source>
        <dbReference type="Google" id="ProtNLM"/>
    </source>
</evidence>
<evidence type="ECO:0000256" key="1">
    <source>
        <dbReference type="SAM" id="MobiDB-lite"/>
    </source>
</evidence>
<evidence type="ECO:0000313" key="2">
    <source>
        <dbReference type="EMBL" id="KAF4506387.1"/>
    </source>
</evidence>